<dbReference type="GO" id="GO:0051539">
    <property type="term" value="F:4 iron, 4 sulfur cluster binding"/>
    <property type="evidence" value="ECO:0007669"/>
    <property type="project" value="UniProtKB-UniRule"/>
</dbReference>
<evidence type="ECO:0000256" key="3">
    <source>
        <dbReference type="ARBA" id="ARBA00022691"/>
    </source>
</evidence>
<dbReference type="Pfam" id="PF06463">
    <property type="entry name" value="Mob_synth_C"/>
    <property type="match status" value="1"/>
</dbReference>
<dbReference type="EC" id="4.1.99.22" evidence="1 12"/>
<evidence type="ECO:0000256" key="4">
    <source>
        <dbReference type="ARBA" id="ARBA00022723"/>
    </source>
</evidence>
<evidence type="ECO:0000256" key="12">
    <source>
        <dbReference type="HAMAP-Rule" id="MF_01225"/>
    </source>
</evidence>
<keyword evidence="4 12" id="KW-0479">Metal-binding</keyword>
<dbReference type="Proteomes" id="UP000177876">
    <property type="component" value="Unassembled WGS sequence"/>
</dbReference>
<keyword evidence="8 12" id="KW-0342">GTP-binding</keyword>
<dbReference type="InterPro" id="IPR050105">
    <property type="entry name" value="MoCo_biosynth_MoaA/MoaC"/>
</dbReference>
<evidence type="ECO:0000256" key="10">
    <source>
        <dbReference type="ARBA" id="ARBA00023239"/>
    </source>
</evidence>
<dbReference type="GO" id="GO:0046872">
    <property type="term" value="F:metal ion binding"/>
    <property type="evidence" value="ECO:0007669"/>
    <property type="project" value="UniProtKB-KW"/>
</dbReference>
<dbReference type="GO" id="GO:0061798">
    <property type="term" value="F:GTP 3',8'-cyclase activity"/>
    <property type="evidence" value="ECO:0007669"/>
    <property type="project" value="UniProtKB-UniRule"/>
</dbReference>
<dbReference type="SFLD" id="SFLDS00029">
    <property type="entry name" value="Radical_SAM"/>
    <property type="match status" value="1"/>
</dbReference>
<dbReference type="SFLD" id="SFLDG01383">
    <property type="entry name" value="cyclic_pyranopterin_phosphate"/>
    <property type="match status" value="1"/>
</dbReference>
<proteinExistence type="inferred from homology"/>
<keyword evidence="7 12" id="KW-0411">Iron-sulfur</keyword>
<dbReference type="PROSITE" id="PS51918">
    <property type="entry name" value="RADICAL_SAM"/>
    <property type="match status" value="1"/>
</dbReference>
<dbReference type="GO" id="GO:0005525">
    <property type="term" value="F:GTP binding"/>
    <property type="evidence" value="ECO:0007669"/>
    <property type="project" value="UniProtKB-UniRule"/>
</dbReference>
<comment type="cofactor">
    <cofactor evidence="12">
        <name>[4Fe-4S] cluster</name>
        <dbReference type="ChEBI" id="CHEBI:49883"/>
    </cofactor>
    <text evidence="12">Binds 2 [4Fe-4S] clusters. Binds 1 [4Fe-4S] cluster coordinated with 3 cysteines and an exchangeable S-adenosyl-L-methionine and 1 [4Fe-4S] cluster coordinated with 3 cysteines and the GTP-derived substrate.</text>
</comment>
<dbReference type="InterPro" id="IPR013785">
    <property type="entry name" value="Aldolase_TIM"/>
</dbReference>
<dbReference type="InterPro" id="IPR007197">
    <property type="entry name" value="rSAM"/>
</dbReference>
<dbReference type="GO" id="GO:0006777">
    <property type="term" value="P:Mo-molybdopterin cofactor biosynthetic process"/>
    <property type="evidence" value="ECO:0007669"/>
    <property type="project" value="UniProtKB-UniRule"/>
</dbReference>
<reference evidence="15 16" key="1">
    <citation type="journal article" date="2016" name="Nat. Commun.">
        <title>Thousands of microbial genomes shed light on interconnected biogeochemical processes in an aquifer system.</title>
        <authorList>
            <person name="Anantharaman K."/>
            <person name="Brown C.T."/>
            <person name="Hug L.A."/>
            <person name="Sharon I."/>
            <person name="Castelle C.J."/>
            <person name="Probst A.J."/>
            <person name="Thomas B.C."/>
            <person name="Singh A."/>
            <person name="Wilkins M.J."/>
            <person name="Karaoz U."/>
            <person name="Brodie E.L."/>
            <person name="Williams K.H."/>
            <person name="Hubbard S.S."/>
            <person name="Banfield J.F."/>
        </authorList>
    </citation>
    <scope>NUCLEOTIDE SEQUENCE [LARGE SCALE GENOMIC DNA]</scope>
</reference>
<feature type="binding site" evidence="12">
    <location>
        <begin position="255"/>
        <end position="257"/>
    </location>
    <ligand>
        <name>GTP</name>
        <dbReference type="ChEBI" id="CHEBI:37565"/>
    </ligand>
</feature>
<comment type="similarity">
    <text evidence="12">Belongs to the radical SAM superfamily. MoaA family.</text>
</comment>
<dbReference type="GO" id="GO:0061799">
    <property type="term" value="F:cyclic pyranopterin monophosphate synthase activity"/>
    <property type="evidence" value="ECO:0007669"/>
    <property type="project" value="TreeGrafter"/>
</dbReference>
<feature type="binding site" evidence="12">
    <location>
        <position position="250"/>
    </location>
    <ligand>
        <name>[4Fe-4S] cluster</name>
        <dbReference type="ChEBI" id="CHEBI:49883"/>
        <label>2</label>
        <note>4Fe-4S-substrate</note>
    </ligand>
</feature>
<dbReference type="EMBL" id="MELK01000040">
    <property type="protein sequence ID" value="OFW56962.1"/>
    <property type="molecule type" value="Genomic_DNA"/>
</dbReference>
<feature type="binding site" evidence="12">
    <location>
        <position position="253"/>
    </location>
    <ligand>
        <name>[4Fe-4S] cluster</name>
        <dbReference type="ChEBI" id="CHEBI:49883"/>
        <label>2</label>
        <note>4Fe-4S-substrate</note>
    </ligand>
</feature>
<feature type="domain" description="Radical SAM core" evidence="14">
    <location>
        <begin position="4"/>
        <end position="219"/>
    </location>
</feature>
<dbReference type="PANTHER" id="PTHR22960:SF0">
    <property type="entry name" value="MOLYBDENUM COFACTOR BIOSYNTHESIS PROTEIN 1"/>
    <property type="match status" value="1"/>
</dbReference>
<evidence type="ECO:0000313" key="16">
    <source>
        <dbReference type="Proteomes" id="UP000177876"/>
    </source>
</evidence>
<feature type="binding site" evidence="12">
    <location>
        <position position="67"/>
    </location>
    <ligand>
        <name>S-adenosyl-L-methionine</name>
        <dbReference type="ChEBI" id="CHEBI:59789"/>
    </ligand>
</feature>
<dbReference type="UniPathway" id="UPA00344"/>
<keyword evidence="3 12" id="KW-0949">S-adenosyl-L-methionine</keyword>
<accession>A0A1F2WJE0</accession>
<feature type="binding site" evidence="12">
    <location>
        <position position="63"/>
    </location>
    <ligand>
        <name>GTP</name>
        <dbReference type="ChEBI" id="CHEBI:37565"/>
    </ligand>
</feature>
<dbReference type="SFLD" id="SFLDG01386">
    <property type="entry name" value="main_SPASM_domain-containing"/>
    <property type="match status" value="1"/>
</dbReference>
<feature type="binding site" evidence="12">
    <location>
        <position position="188"/>
    </location>
    <ligand>
        <name>S-adenosyl-L-methionine</name>
        <dbReference type="ChEBI" id="CHEBI:59789"/>
    </ligand>
</feature>
<dbReference type="PROSITE" id="PS01305">
    <property type="entry name" value="MOAA_NIFB_PQQE"/>
    <property type="match status" value="1"/>
</dbReference>
<feature type="binding site" evidence="12">
    <location>
        <position position="13"/>
    </location>
    <ligand>
        <name>GTP</name>
        <dbReference type="ChEBI" id="CHEBI:37565"/>
    </ligand>
</feature>
<evidence type="ECO:0000256" key="2">
    <source>
        <dbReference type="ARBA" id="ARBA00022485"/>
    </source>
</evidence>
<feature type="binding site" evidence="12">
    <location>
        <position position="94"/>
    </location>
    <ligand>
        <name>GTP</name>
        <dbReference type="ChEBI" id="CHEBI:37565"/>
    </ligand>
</feature>
<feature type="binding site" evidence="12">
    <location>
        <position position="155"/>
    </location>
    <ligand>
        <name>GTP</name>
        <dbReference type="ChEBI" id="CHEBI:37565"/>
    </ligand>
</feature>
<dbReference type="Gene3D" id="3.20.20.70">
    <property type="entry name" value="Aldolase class I"/>
    <property type="match status" value="1"/>
</dbReference>
<evidence type="ECO:0000256" key="6">
    <source>
        <dbReference type="ARBA" id="ARBA00023004"/>
    </source>
</evidence>
<gene>
    <name evidence="12" type="primary">moaA</name>
    <name evidence="15" type="ORF">A2Y75_06945</name>
</gene>
<evidence type="ECO:0000259" key="14">
    <source>
        <dbReference type="PROSITE" id="PS51918"/>
    </source>
</evidence>
<dbReference type="SFLD" id="SFLDG01067">
    <property type="entry name" value="SPASM/twitch_domain_containing"/>
    <property type="match status" value="1"/>
</dbReference>
<feature type="binding site" evidence="12">
    <location>
        <position position="267"/>
    </location>
    <ligand>
        <name>[4Fe-4S] cluster</name>
        <dbReference type="ChEBI" id="CHEBI:49883"/>
        <label>2</label>
        <note>4Fe-4S-substrate</note>
    </ligand>
</feature>
<comment type="function">
    <text evidence="12">Catalyzes the cyclization of GTP to (8S)-3',8-cyclo-7,8-dihydroguanosine 5'-triphosphate.</text>
</comment>
<keyword evidence="9 12" id="KW-0501">Molybdenum cofactor biosynthesis</keyword>
<evidence type="ECO:0000256" key="13">
    <source>
        <dbReference type="SAM" id="MobiDB-lite"/>
    </source>
</evidence>
<organism evidence="15 16">
    <name type="scientific">Candidatus Solincola sediminis</name>
    <dbReference type="NCBI Taxonomy" id="1797199"/>
    <lineage>
        <taxon>Bacteria</taxon>
        <taxon>Bacillati</taxon>
        <taxon>Actinomycetota</taxon>
        <taxon>Candidatus Geothermincolia</taxon>
        <taxon>Candidatus Geothermincolales</taxon>
        <taxon>Candidatus Geothermincolaceae</taxon>
        <taxon>Candidatus Solincola</taxon>
    </lineage>
</organism>
<feature type="binding site" evidence="12">
    <location>
        <position position="27"/>
    </location>
    <ligand>
        <name>[4Fe-4S] cluster</name>
        <dbReference type="ChEBI" id="CHEBI:49883"/>
        <label>1</label>
        <note>4Fe-4S-S-AdoMet</note>
    </ligand>
</feature>
<feature type="binding site" evidence="12">
    <location>
        <position position="20"/>
    </location>
    <ligand>
        <name>[4Fe-4S] cluster</name>
        <dbReference type="ChEBI" id="CHEBI:49883"/>
        <label>1</label>
        <note>4Fe-4S-S-AdoMet</note>
    </ligand>
</feature>
<dbReference type="InterPro" id="IPR058240">
    <property type="entry name" value="rSAM_sf"/>
</dbReference>
<feature type="binding site" evidence="12">
    <location>
        <position position="26"/>
    </location>
    <ligand>
        <name>S-adenosyl-L-methionine</name>
        <dbReference type="ChEBI" id="CHEBI:59789"/>
    </ligand>
</feature>
<feature type="binding site" evidence="12">
    <location>
        <position position="118"/>
    </location>
    <ligand>
        <name>S-adenosyl-L-methionine</name>
        <dbReference type="ChEBI" id="CHEBI:59789"/>
    </ligand>
</feature>
<evidence type="ECO:0000256" key="5">
    <source>
        <dbReference type="ARBA" id="ARBA00022741"/>
    </source>
</evidence>
<dbReference type="SUPFAM" id="SSF102114">
    <property type="entry name" value="Radical SAM enzymes"/>
    <property type="match status" value="1"/>
</dbReference>
<dbReference type="InterPro" id="IPR040064">
    <property type="entry name" value="MoaA-like"/>
</dbReference>
<feature type="region of interest" description="Disordered" evidence="13">
    <location>
        <begin position="299"/>
        <end position="319"/>
    </location>
</feature>
<keyword evidence="5 12" id="KW-0547">Nucleotide-binding</keyword>
<keyword evidence="6 12" id="KW-0408">Iron</keyword>
<evidence type="ECO:0000256" key="8">
    <source>
        <dbReference type="ARBA" id="ARBA00023134"/>
    </source>
</evidence>
<dbReference type="STRING" id="1797197.A2Y75_06945"/>
<dbReference type="GO" id="GO:1904047">
    <property type="term" value="F:S-adenosyl-L-methionine binding"/>
    <property type="evidence" value="ECO:0007669"/>
    <property type="project" value="UniProtKB-UniRule"/>
</dbReference>
<dbReference type="InterPro" id="IPR010505">
    <property type="entry name" value="MoaA_twitch"/>
</dbReference>
<comment type="subunit">
    <text evidence="12">Monomer and homodimer.</text>
</comment>
<dbReference type="InterPro" id="IPR000385">
    <property type="entry name" value="MoaA_NifB_PqqE_Fe-S-bd_CS"/>
</dbReference>
<evidence type="ECO:0000256" key="1">
    <source>
        <dbReference type="ARBA" id="ARBA00012167"/>
    </source>
</evidence>
<dbReference type="Pfam" id="PF04055">
    <property type="entry name" value="Radical_SAM"/>
    <property type="match status" value="1"/>
</dbReference>
<keyword evidence="2 12" id="KW-0004">4Fe-4S</keyword>
<dbReference type="CDD" id="cd21117">
    <property type="entry name" value="Twitch_MoaA"/>
    <property type="match status" value="1"/>
</dbReference>
<comment type="caution">
    <text evidence="15">The sequence shown here is derived from an EMBL/GenBank/DDBJ whole genome shotgun (WGS) entry which is preliminary data.</text>
</comment>
<evidence type="ECO:0000256" key="9">
    <source>
        <dbReference type="ARBA" id="ARBA00023150"/>
    </source>
</evidence>
<dbReference type="HAMAP" id="MF_01225_B">
    <property type="entry name" value="MoaA_B"/>
    <property type="match status" value="1"/>
</dbReference>
<feature type="compositionally biased region" description="Polar residues" evidence="13">
    <location>
        <begin position="310"/>
        <end position="319"/>
    </location>
</feature>
<dbReference type="SMART" id="SM00729">
    <property type="entry name" value="Elp3"/>
    <property type="match status" value="1"/>
</dbReference>
<feature type="binding site" evidence="12">
    <location>
        <position position="24"/>
    </location>
    <ligand>
        <name>[4Fe-4S] cluster</name>
        <dbReference type="ChEBI" id="CHEBI:49883"/>
        <label>1</label>
        <note>4Fe-4S-S-AdoMet</note>
    </ligand>
</feature>
<dbReference type="InterPro" id="IPR006638">
    <property type="entry name" value="Elp3/MiaA/NifB-like_rSAM"/>
</dbReference>
<sequence length="319" mass="35405">MIDPYSRTIDYLRLAVTDRCNLRCLYCMPEEGLQLLRHEDILSYEEILRLLKICIQAGISKVRLTGGEPLVRKDLDYLISQISKLQPSLDISLTTNGLLLSKQAESLAAAGLKRVNISIDSLDPDTYRRITRTGNLSQVLSGLEAAIAAGLEPVKINVVVLKHVNEELEAFVELARRLPVHVRFIEYMSPCGIFDESFYVSAEEIKQGLAEFGRLEVAEPPLGAGPARYFKLAGAKGLIGFISPISSHFCPNCNRLRLTADGKMKTCLFSPDEDDIREILRSGSEDGYVLETIKRSLERKPRDYGKGSSPGRTMSQIGG</sequence>
<evidence type="ECO:0000313" key="15">
    <source>
        <dbReference type="EMBL" id="OFW56962.1"/>
    </source>
</evidence>
<comment type="catalytic activity">
    <reaction evidence="11 12">
        <text>GTP + AH2 + S-adenosyl-L-methionine = (8S)-3',8-cyclo-7,8-dihydroguanosine 5'-triphosphate + 5'-deoxyadenosine + L-methionine + A + H(+)</text>
        <dbReference type="Rhea" id="RHEA:49576"/>
        <dbReference type="ChEBI" id="CHEBI:13193"/>
        <dbReference type="ChEBI" id="CHEBI:15378"/>
        <dbReference type="ChEBI" id="CHEBI:17319"/>
        <dbReference type="ChEBI" id="CHEBI:17499"/>
        <dbReference type="ChEBI" id="CHEBI:37565"/>
        <dbReference type="ChEBI" id="CHEBI:57844"/>
        <dbReference type="ChEBI" id="CHEBI:59789"/>
        <dbReference type="ChEBI" id="CHEBI:131766"/>
        <dbReference type="EC" id="4.1.99.22"/>
    </reaction>
</comment>
<dbReference type="InterPro" id="IPR013483">
    <property type="entry name" value="MoaA"/>
</dbReference>
<dbReference type="AlphaFoldDB" id="A0A1F2WJE0"/>
<dbReference type="NCBIfam" id="TIGR02666">
    <property type="entry name" value="moaA"/>
    <property type="match status" value="1"/>
</dbReference>
<dbReference type="CDD" id="cd01335">
    <property type="entry name" value="Radical_SAM"/>
    <property type="match status" value="1"/>
</dbReference>
<dbReference type="NCBIfam" id="NF001199">
    <property type="entry name" value="PRK00164.2-1"/>
    <property type="match status" value="1"/>
</dbReference>
<evidence type="ECO:0000256" key="11">
    <source>
        <dbReference type="ARBA" id="ARBA00048697"/>
    </source>
</evidence>
<name>A0A1F2WJE0_9ACTN</name>
<comment type="pathway">
    <text evidence="12">Cofactor biosynthesis; molybdopterin biosynthesis.</text>
</comment>
<keyword evidence="10 12" id="KW-0456">Lyase</keyword>
<protein>
    <recommendedName>
        <fullName evidence="1 12">GTP 3',8-cyclase</fullName>
        <ecNumber evidence="1 12">4.1.99.22</ecNumber>
    </recommendedName>
    <alternativeName>
        <fullName evidence="12">Molybdenum cofactor biosynthesis protein A</fullName>
    </alternativeName>
</protein>
<evidence type="ECO:0000256" key="7">
    <source>
        <dbReference type="ARBA" id="ARBA00023014"/>
    </source>
</evidence>
<dbReference type="PANTHER" id="PTHR22960">
    <property type="entry name" value="MOLYBDOPTERIN COFACTOR SYNTHESIS PROTEIN A"/>
    <property type="match status" value="1"/>
</dbReference>